<gene>
    <name evidence="5" type="primary">rpsB</name>
    <name evidence="6" type="ORF">A2845_03725</name>
</gene>
<evidence type="ECO:0000313" key="6">
    <source>
        <dbReference type="EMBL" id="OGZ05885.1"/>
    </source>
</evidence>
<dbReference type="GO" id="GO:0003735">
    <property type="term" value="F:structural constituent of ribosome"/>
    <property type="evidence" value="ECO:0007669"/>
    <property type="project" value="InterPro"/>
</dbReference>
<reference evidence="6 7" key="1">
    <citation type="journal article" date="2016" name="Nat. Commun.">
        <title>Thousands of microbial genomes shed light on interconnected biogeochemical processes in an aquifer system.</title>
        <authorList>
            <person name="Anantharaman K."/>
            <person name="Brown C.T."/>
            <person name="Hug L.A."/>
            <person name="Sharon I."/>
            <person name="Castelle C.J."/>
            <person name="Probst A.J."/>
            <person name="Thomas B.C."/>
            <person name="Singh A."/>
            <person name="Wilkins M.J."/>
            <person name="Karaoz U."/>
            <person name="Brodie E.L."/>
            <person name="Williams K.H."/>
            <person name="Hubbard S.S."/>
            <person name="Banfield J.F."/>
        </authorList>
    </citation>
    <scope>NUCLEOTIDE SEQUENCE [LARGE SCALE GENOMIC DNA]</scope>
</reference>
<organism evidence="6 7">
    <name type="scientific">Candidatus Lloydbacteria bacterium RIFCSPHIGHO2_01_FULL_49_22</name>
    <dbReference type="NCBI Taxonomy" id="1798658"/>
    <lineage>
        <taxon>Bacteria</taxon>
        <taxon>Candidatus Lloydiibacteriota</taxon>
    </lineage>
</organism>
<dbReference type="PANTHER" id="PTHR12534:SF0">
    <property type="entry name" value="SMALL RIBOSOMAL SUBUNIT PROTEIN US2M"/>
    <property type="match status" value="1"/>
</dbReference>
<accession>A0A1G2CWY1</accession>
<keyword evidence="3 5" id="KW-0687">Ribonucleoprotein</keyword>
<dbReference type="EMBL" id="MHLI01000006">
    <property type="protein sequence ID" value="OGZ05885.1"/>
    <property type="molecule type" value="Genomic_DNA"/>
</dbReference>
<dbReference type="HAMAP" id="MF_00291_B">
    <property type="entry name" value="Ribosomal_uS2_B"/>
    <property type="match status" value="1"/>
</dbReference>
<evidence type="ECO:0000256" key="3">
    <source>
        <dbReference type="ARBA" id="ARBA00023274"/>
    </source>
</evidence>
<dbReference type="PANTHER" id="PTHR12534">
    <property type="entry name" value="30S RIBOSOMAL PROTEIN S2 PROKARYOTIC AND ORGANELLAR"/>
    <property type="match status" value="1"/>
</dbReference>
<dbReference type="CDD" id="cd01425">
    <property type="entry name" value="RPS2"/>
    <property type="match status" value="1"/>
</dbReference>
<dbReference type="PRINTS" id="PR00395">
    <property type="entry name" value="RIBOSOMALS2"/>
</dbReference>
<dbReference type="SUPFAM" id="SSF52313">
    <property type="entry name" value="Ribosomal protein S2"/>
    <property type="match status" value="1"/>
</dbReference>
<dbReference type="Proteomes" id="UP000177122">
    <property type="component" value="Unassembled WGS sequence"/>
</dbReference>
<dbReference type="AlphaFoldDB" id="A0A1G2CWY1"/>
<dbReference type="GO" id="GO:0006412">
    <property type="term" value="P:translation"/>
    <property type="evidence" value="ECO:0007669"/>
    <property type="project" value="UniProtKB-UniRule"/>
</dbReference>
<comment type="similarity">
    <text evidence="1 5">Belongs to the universal ribosomal protein uS2 family.</text>
</comment>
<evidence type="ECO:0000256" key="5">
    <source>
        <dbReference type="HAMAP-Rule" id="MF_00291"/>
    </source>
</evidence>
<dbReference type="Gene3D" id="1.10.287.610">
    <property type="entry name" value="Helix hairpin bin"/>
    <property type="match status" value="1"/>
</dbReference>
<name>A0A1G2CWY1_9BACT</name>
<sequence length="231" mass="25571">MTENTAIEAMFNVGAHFGYSRARRHASVKPYLFGAKNGVDIIDLTETAKMLDVAKARVEELGKLGKNILFVGTKQEIKGIVEDAAKSLNMPYVTERWVGGMLTNWNEIKKRTGRLKELSDKFSKGELDKYTKMEKLLFEREMGKLQTEFGGIASLEGAPGAIIVVDPREEHIAVKEANKMKVETIALLNSDCDASKITYPILANDSALESVKYFMAQLSAAYEAGKKARSV</sequence>
<dbReference type="InterPro" id="IPR023591">
    <property type="entry name" value="Ribosomal_uS2_flav_dom_sf"/>
</dbReference>
<dbReference type="Gene3D" id="3.40.50.10490">
    <property type="entry name" value="Glucose-6-phosphate isomerase like protein, domain 1"/>
    <property type="match status" value="1"/>
</dbReference>
<protein>
    <recommendedName>
        <fullName evidence="4 5">Small ribosomal subunit protein uS2</fullName>
    </recommendedName>
</protein>
<dbReference type="GO" id="GO:0015935">
    <property type="term" value="C:small ribosomal subunit"/>
    <property type="evidence" value="ECO:0007669"/>
    <property type="project" value="InterPro"/>
</dbReference>
<evidence type="ECO:0000256" key="4">
    <source>
        <dbReference type="ARBA" id="ARBA00035256"/>
    </source>
</evidence>
<evidence type="ECO:0000313" key="7">
    <source>
        <dbReference type="Proteomes" id="UP000177122"/>
    </source>
</evidence>
<dbReference type="InterPro" id="IPR001865">
    <property type="entry name" value="Ribosomal_uS2"/>
</dbReference>
<dbReference type="Pfam" id="PF00318">
    <property type="entry name" value="Ribosomal_S2"/>
    <property type="match status" value="1"/>
</dbReference>
<evidence type="ECO:0000256" key="2">
    <source>
        <dbReference type="ARBA" id="ARBA00022980"/>
    </source>
</evidence>
<dbReference type="NCBIfam" id="TIGR01011">
    <property type="entry name" value="rpsB_bact"/>
    <property type="match status" value="1"/>
</dbReference>
<evidence type="ECO:0000256" key="1">
    <source>
        <dbReference type="ARBA" id="ARBA00006242"/>
    </source>
</evidence>
<dbReference type="InterPro" id="IPR005706">
    <property type="entry name" value="Ribosomal_uS2_bac/mit/plastid"/>
</dbReference>
<comment type="caution">
    <text evidence="6">The sequence shown here is derived from an EMBL/GenBank/DDBJ whole genome shotgun (WGS) entry which is preliminary data.</text>
</comment>
<keyword evidence="2 5" id="KW-0689">Ribosomal protein</keyword>
<proteinExistence type="inferred from homology"/>